<evidence type="ECO:0000313" key="3">
    <source>
        <dbReference type="EMBL" id="MDV3455736.1"/>
    </source>
</evidence>
<evidence type="ECO:0000256" key="1">
    <source>
        <dbReference type="SAM" id="SignalP"/>
    </source>
</evidence>
<dbReference type="RefSeq" id="WP_317224948.1">
    <property type="nucleotide sequence ID" value="NZ_JAWJEJ010000001.1"/>
</dbReference>
<organism evidence="3 4">
    <name type="scientific">Sphingomonas agrestis</name>
    <dbReference type="NCBI Taxonomy" id="3080540"/>
    <lineage>
        <taxon>Bacteria</taxon>
        <taxon>Pseudomonadati</taxon>
        <taxon>Pseudomonadota</taxon>
        <taxon>Alphaproteobacteria</taxon>
        <taxon>Sphingomonadales</taxon>
        <taxon>Sphingomonadaceae</taxon>
        <taxon>Sphingomonas</taxon>
    </lineage>
</organism>
<sequence length="157" mass="16928">MKYWISAFALLGLPAAAAAQSVSADEAAVRAADARFWSAFNACDAKAMDRLFTDDIEFYHDRTGLTAGRTAVVASLVSGPCGTPGLHLRREGVAGTLRYDPVPRTGAILTGEHRFYAKQGAAPEELDGQASFANVWVRQGDAWKMRRVLSYAHGPAR</sequence>
<keyword evidence="4" id="KW-1185">Reference proteome</keyword>
<dbReference type="EMBL" id="JAWJEJ010000001">
    <property type="protein sequence ID" value="MDV3455736.1"/>
    <property type="molecule type" value="Genomic_DNA"/>
</dbReference>
<feature type="signal peptide" evidence="1">
    <location>
        <begin position="1"/>
        <end position="24"/>
    </location>
</feature>
<evidence type="ECO:0000313" key="4">
    <source>
        <dbReference type="Proteomes" id="UP001273531"/>
    </source>
</evidence>
<comment type="caution">
    <text evidence="3">The sequence shown here is derived from an EMBL/GenBank/DDBJ whole genome shotgun (WGS) entry which is preliminary data.</text>
</comment>
<feature type="chain" id="PRO_5046079364" evidence="1">
    <location>
        <begin position="25"/>
        <end position="157"/>
    </location>
</feature>
<feature type="domain" description="DUF4440" evidence="2">
    <location>
        <begin position="29"/>
        <end position="145"/>
    </location>
</feature>
<reference evidence="3 4" key="1">
    <citation type="submission" date="2023-10" db="EMBL/GenBank/DDBJ databases">
        <title>Sphingomonas sp. HF-S4 16S ribosomal RNA gene Genome sequencing and assembly.</title>
        <authorList>
            <person name="Lee H."/>
        </authorList>
    </citation>
    <scope>NUCLEOTIDE SEQUENCE [LARGE SCALE GENOMIC DNA]</scope>
    <source>
        <strain evidence="3 4">HF-S4</strain>
    </source>
</reference>
<protein>
    <submittedName>
        <fullName evidence="3">Nuclear transport factor 2 family protein</fullName>
    </submittedName>
</protein>
<name>A0ABU3Y304_9SPHN</name>
<accession>A0ABU3Y304</accession>
<dbReference type="Proteomes" id="UP001273531">
    <property type="component" value="Unassembled WGS sequence"/>
</dbReference>
<dbReference type="Gene3D" id="3.10.450.50">
    <property type="match status" value="1"/>
</dbReference>
<keyword evidence="1" id="KW-0732">Signal</keyword>
<dbReference type="SUPFAM" id="SSF54427">
    <property type="entry name" value="NTF2-like"/>
    <property type="match status" value="1"/>
</dbReference>
<dbReference type="InterPro" id="IPR027843">
    <property type="entry name" value="DUF4440"/>
</dbReference>
<dbReference type="Pfam" id="PF14534">
    <property type="entry name" value="DUF4440"/>
    <property type="match status" value="1"/>
</dbReference>
<dbReference type="InterPro" id="IPR032710">
    <property type="entry name" value="NTF2-like_dom_sf"/>
</dbReference>
<gene>
    <name evidence="3" type="ORF">RZN05_01975</name>
</gene>
<proteinExistence type="predicted"/>
<evidence type="ECO:0000259" key="2">
    <source>
        <dbReference type="Pfam" id="PF14534"/>
    </source>
</evidence>